<gene>
    <name evidence="1" type="ORF">HX018_14400</name>
</gene>
<dbReference type="Pfam" id="PF04439">
    <property type="entry name" value="Adenyl_transf"/>
    <property type="match status" value="1"/>
</dbReference>
<dbReference type="SUPFAM" id="SSF81301">
    <property type="entry name" value="Nucleotidyltransferase"/>
    <property type="match status" value="1"/>
</dbReference>
<evidence type="ECO:0000313" key="2">
    <source>
        <dbReference type="Proteomes" id="UP001170954"/>
    </source>
</evidence>
<reference evidence="1" key="2">
    <citation type="journal article" date="2022" name="Sci. Total Environ.">
        <title>Prevalence, transmission, and molecular epidemiology of tet(X)-positive bacteria among humans, animals, and environmental niches in China: An epidemiological, and genomic-based study.</title>
        <authorList>
            <person name="Dong N."/>
            <person name="Zeng Y."/>
            <person name="Cai C."/>
            <person name="Sun C."/>
            <person name="Lu J."/>
            <person name="Liu C."/>
            <person name="Zhou H."/>
            <person name="Sun Q."/>
            <person name="Shu L."/>
            <person name="Wang H."/>
            <person name="Wang Y."/>
            <person name="Wang S."/>
            <person name="Wu C."/>
            <person name="Chan E.W."/>
            <person name="Chen G."/>
            <person name="Shen Z."/>
            <person name="Chen S."/>
            <person name="Zhang R."/>
        </authorList>
    </citation>
    <scope>NUCLEOTIDE SEQUENCE</scope>
    <source>
        <strain evidence="1">R1692</strain>
    </source>
</reference>
<protein>
    <submittedName>
        <fullName evidence="1">Aminoglycoside 6-adenylyltransferase</fullName>
    </submittedName>
</protein>
<dbReference type="Gene3D" id="3.30.460.10">
    <property type="entry name" value="Beta Polymerase, domain 2"/>
    <property type="match status" value="1"/>
</dbReference>
<proteinExistence type="predicted"/>
<name>A0ABT7NQI6_9SPHI</name>
<dbReference type="EMBL" id="JACAGK010000046">
    <property type="protein sequence ID" value="MDM1049430.1"/>
    <property type="molecule type" value="Genomic_DNA"/>
</dbReference>
<comment type="caution">
    <text evidence="1">The sequence shown here is derived from an EMBL/GenBank/DDBJ whole genome shotgun (WGS) entry which is preliminary data.</text>
</comment>
<dbReference type="InterPro" id="IPR043519">
    <property type="entry name" value="NT_sf"/>
</dbReference>
<keyword evidence="2" id="KW-1185">Reference proteome</keyword>
<accession>A0ABT7NQI6</accession>
<dbReference type="Proteomes" id="UP001170954">
    <property type="component" value="Unassembled WGS sequence"/>
</dbReference>
<organism evidence="1 2">
    <name type="scientific">Sphingobacterium hotanense</name>
    <dbReference type="NCBI Taxonomy" id="649196"/>
    <lineage>
        <taxon>Bacteria</taxon>
        <taxon>Pseudomonadati</taxon>
        <taxon>Bacteroidota</taxon>
        <taxon>Sphingobacteriia</taxon>
        <taxon>Sphingobacteriales</taxon>
        <taxon>Sphingobacteriaceae</taxon>
        <taxon>Sphingobacterium</taxon>
    </lineage>
</organism>
<sequence>MYNSSMSSRDTKLREVEAWIASSPDIRAALLTSSLVNPLAPVDAYSDLDIELVFDDPTFYKLSTDWIYQFGEPLNIYEEDGSYFNGIHAMKMVQYTDGDKIDFKLYGKQQFIAETQKNQLPEDWDIGYRVLIDKDNLTQDLRPPSYQVSIIKKPSVAQFNKVYRNFWWDVSYLPKCLNRGDLFYYKFMFEHIIRLDYLEPMIEWYIGANTNWGVSSNKHGRLFEKYLSNEEWSLVKATFAGADMKENWQASFALLKVFQRFAEGVSYALGIDLDDGLSDRILQFFERQYQKFKR</sequence>
<dbReference type="SUPFAM" id="SSF81631">
    <property type="entry name" value="PAP/OAS1 substrate-binding domain"/>
    <property type="match status" value="1"/>
</dbReference>
<dbReference type="InterPro" id="IPR007530">
    <property type="entry name" value="Aminoglycoside_adenylylTfrase"/>
</dbReference>
<evidence type="ECO:0000313" key="1">
    <source>
        <dbReference type="EMBL" id="MDM1049430.1"/>
    </source>
</evidence>
<dbReference type="Gene3D" id="1.20.120.330">
    <property type="entry name" value="Nucleotidyltransferases domain 2"/>
    <property type="match status" value="1"/>
</dbReference>
<reference evidence="1" key="1">
    <citation type="submission" date="2020-06" db="EMBL/GenBank/DDBJ databases">
        <authorList>
            <person name="Dong N."/>
        </authorList>
    </citation>
    <scope>NUCLEOTIDE SEQUENCE</scope>
    <source>
        <strain evidence="1">R1692</strain>
    </source>
</reference>